<dbReference type="EMBL" id="JAPDRQ010000005">
    <property type="protein sequence ID" value="KAJ9664040.1"/>
    <property type="molecule type" value="Genomic_DNA"/>
</dbReference>
<keyword evidence="2" id="KW-1185">Reference proteome</keyword>
<name>A0ACC3AJY4_9EURO</name>
<evidence type="ECO:0000313" key="2">
    <source>
        <dbReference type="Proteomes" id="UP001172386"/>
    </source>
</evidence>
<organism evidence="1 2">
    <name type="scientific">Neophaeococcomyces mojaviensis</name>
    <dbReference type="NCBI Taxonomy" id="3383035"/>
    <lineage>
        <taxon>Eukaryota</taxon>
        <taxon>Fungi</taxon>
        <taxon>Dikarya</taxon>
        <taxon>Ascomycota</taxon>
        <taxon>Pezizomycotina</taxon>
        <taxon>Eurotiomycetes</taxon>
        <taxon>Chaetothyriomycetidae</taxon>
        <taxon>Chaetothyriales</taxon>
        <taxon>Chaetothyriales incertae sedis</taxon>
        <taxon>Neophaeococcomyces</taxon>
    </lineage>
</organism>
<gene>
    <name evidence="1" type="ORF">H2198_000543</name>
</gene>
<dbReference type="Proteomes" id="UP001172386">
    <property type="component" value="Unassembled WGS sequence"/>
</dbReference>
<evidence type="ECO:0000313" key="1">
    <source>
        <dbReference type="EMBL" id="KAJ9664040.1"/>
    </source>
</evidence>
<sequence>MHLRPVTQADLPAFGEVAARSMWNDELMAYTAPYRDQYPDSFIRYCTQRAILRYYRGEFLFLAVSDSSDSDWNGQEVVMGYASYSTTVKSVEKPCPRGWLGNAFERKALDIHGRYAKFFRLDWSNDAAAERHFRTTLDAPTFARYFEHLPQLHKQVKQDQHWELELLGVHPDFRRRGIGKMMLQWGFEKATRDGVPLILTATLAGEKLYLHCGFREVARVVLNLASTEDIEKEKPEELSVKLRKGEGFTWAAMVWEPPNFQTEKDTEGS</sequence>
<protein>
    <submittedName>
        <fullName evidence="1">Uncharacterized protein</fullName>
    </submittedName>
</protein>
<accession>A0ACC3AJY4</accession>
<comment type="caution">
    <text evidence="1">The sequence shown here is derived from an EMBL/GenBank/DDBJ whole genome shotgun (WGS) entry which is preliminary data.</text>
</comment>
<reference evidence="1" key="1">
    <citation type="submission" date="2022-10" db="EMBL/GenBank/DDBJ databases">
        <title>Culturing micro-colonial fungi from biological soil crusts in the Mojave desert and describing Neophaeococcomyces mojavensis, and introducing the new genera and species Taxawa tesnikishii.</title>
        <authorList>
            <person name="Kurbessoian T."/>
            <person name="Stajich J.E."/>
        </authorList>
    </citation>
    <scope>NUCLEOTIDE SEQUENCE</scope>
    <source>
        <strain evidence="1">JES_112</strain>
    </source>
</reference>
<proteinExistence type="predicted"/>